<protein>
    <submittedName>
        <fullName evidence="2">DinB family protein</fullName>
    </submittedName>
</protein>
<gene>
    <name evidence="2" type="ORF">NYZ99_08880</name>
</gene>
<reference evidence="2" key="1">
    <citation type="submission" date="2022-09" db="EMBL/GenBank/DDBJ databases">
        <title>Maribacter litopenaei sp. nov., isolated from the intestinal tract of the Pacific White Shrimp, Litopenaeus vannamei.</title>
        <authorList>
            <person name="Kim S.Y."/>
            <person name="Hwang C.Y."/>
        </authorList>
    </citation>
    <scope>NUCLEOTIDE SEQUENCE</scope>
    <source>
        <strain evidence="2">HL-LV01</strain>
    </source>
</reference>
<accession>A0ABY5YC64</accession>
<dbReference type="Proteomes" id="UP001059209">
    <property type="component" value="Chromosome"/>
</dbReference>
<dbReference type="InterPro" id="IPR024775">
    <property type="entry name" value="DinB-like"/>
</dbReference>
<dbReference type="EMBL" id="CP104205">
    <property type="protein sequence ID" value="UWX56304.1"/>
    <property type="molecule type" value="Genomic_DNA"/>
</dbReference>
<organism evidence="2 3">
    <name type="scientific">Maribacter litopenaei</name>
    <dbReference type="NCBI Taxonomy" id="2976127"/>
    <lineage>
        <taxon>Bacteria</taxon>
        <taxon>Pseudomonadati</taxon>
        <taxon>Bacteroidota</taxon>
        <taxon>Flavobacteriia</taxon>
        <taxon>Flavobacteriales</taxon>
        <taxon>Flavobacteriaceae</taxon>
        <taxon>Maribacter</taxon>
    </lineage>
</organism>
<dbReference type="RefSeq" id="WP_260574935.1">
    <property type="nucleotide sequence ID" value="NZ_CP104205.1"/>
</dbReference>
<keyword evidence="3" id="KW-1185">Reference proteome</keyword>
<dbReference type="SUPFAM" id="SSF109854">
    <property type="entry name" value="DinB/YfiT-like putative metalloenzymes"/>
    <property type="match status" value="1"/>
</dbReference>
<evidence type="ECO:0000313" key="3">
    <source>
        <dbReference type="Proteomes" id="UP001059209"/>
    </source>
</evidence>
<dbReference type="InterPro" id="IPR034660">
    <property type="entry name" value="DinB/YfiT-like"/>
</dbReference>
<evidence type="ECO:0000259" key="1">
    <source>
        <dbReference type="Pfam" id="PF12867"/>
    </source>
</evidence>
<feature type="domain" description="DinB-like" evidence="1">
    <location>
        <begin position="38"/>
        <end position="162"/>
    </location>
</feature>
<proteinExistence type="predicted"/>
<name>A0ABY5YC64_9FLAO</name>
<sequence length="171" mass="19689">MKKSELPDLGGSNFYNVYINTLDDVNLMDAFSEGKEWFLDYVKELPLEKLGFSYGENKWTVAEVLIHIIDTERIFQYRAFRFSRNDKVELPGFDQDEYISESNSLNRIKEDILEEYLAVRIATITLFKNLGNEQLSRVGIASGIPWSVAALGFAISGHQKHHENILMDKYA</sequence>
<dbReference type="Gene3D" id="1.20.120.450">
    <property type="entry name" value="dinb family like domain"/>
    <property type="match status" value="1"/>
</dbReference>
<evidence type="ECO:0000313" key="2">
    <source>
        <dbReference type="EMBL" id="UWX56304.1"/>
    </source>
</evidence>
<dbReference type="Pfam" id="PF12867">
    <property type="entry name" value="DinB_2"/>
    <property type="match status" value="1"/>
</dbReference>